<sequence>MRQSFILLLVYTFEIIILARQLYLSYITGELKNYIKHSLKPLYGPLVQS</sequence>
<evidence type="ECO:0000313" key="3">
    <source>
        <dbReference type="Proteomes" id="UP000029867"/>
    </source>
</evidence>
<evidence type="ECO:0000313" key="2">
    <source>
        <dbReference type="EMBL" id="KGK34806.1"/>
    </source>
</evidence>
<protein>
    <submittedName>
        <fullName evidence="2">Uncharacterized protein</fullName>
    </submittedName>
</protein>
<reference evidence="3" key="1">
    <citation type="journal article" date="2014" name="Microb. Cell Fact.">
        <title>Exploiting Issatchenkia orientalis SD108 for succinic acid production.</title>
        <authorList>
            <person name="Xiao H."/>
            <person name="Shao Z."/>
            <person name="Jiang Y."/>
            <person name="Dole S."/>
            <person name="Zhao H."/>
        </authorList>
    </citation>
    <scope>NUCLEOTIDE SEQUENCE [LARGE SCALE GENOMIC DNA]</scope>
    <source>
        <strain evidence="3">SD108</strain>
    </source>
</reference>
<feature type="transmembrane region" description="Helical" evidence="1">
    <location>
        <begin position="6"/>
        <end position="26"/>
    </location>
</feature>
<dbReference type="EMBL" id="JQFK01001265">
    <property type="protein sequence ID" value="KGK34806.1"/>
    <property type="molecule type" value="Genomic_DNA"/>
</dbReference>
<proteinExistence type="predicted"/>
<dbReference type="AlphaFoldDB" id="A0A099NSD2"/>
<dbReference type="Proteomes" id="UP000029867">
    <property type="component" value="Unassembled WGS sequence"/>
</dbReference>
<organism evidence="2 3">
    <name type="scientific">Pichia kudriavzevii</name>
    <name type="common">Yeast</name>
    <name type="synonym">Issatchenkia orientalis</name>
    <dbReference type="NCBI Taxonomy" id="4909"/>
    <lineage>
        <taxon>Eukaryota</taxon>
        <taxon>Fungi</taxon>
        <taxon>Dikarya</taxon>
        <taxon>Ascomycota</taxon>
        <taxon>Saccharomycotina</taxon>
        <taxon>Pichiomycetes</taxon>
        <taxon>Pichiales</taxon>
        <taxon>Pichiaceae</taxon>
        <taxon>Pichia</taxon>
    </lineage>
</organism>
<dbReference type="HOGENOM" id="CLU_3143276_0_0_1"/>
<keyword evidence="1" id="KW-1133">Transmembrane helix</keyword>
<evidence type="ECO:0000256" key="1">
    <source>
        <dbReference type="SAM" id="Phobius"/>
    </source>
</evidence>
<keyword evidence="1" id="KW-0472">Membrane</keyword>
<comment type="caution">
    <text evidence="2">The sequence shown here is derived from an EMBL/GenBank/DDBJ whole genome shotgun (WGS) entry which is preliminary data.</text>
</comment>
<name>A0A099NSD2_PICKU</name>
<gene>
    <name evidence="2" type="ORF">JL09_g6045</name>
</gene>
<accession>A0A099NSD2</accession>
<keyword evidence="1" id="KW-0812">Transmembrane</keyword>